<dbReference type="AlphaFoldDB" id="A0A5B7KCD3"/>
<name>A0A5B7KCD3_PORTR</name>
<gene>
    <name evidence="1" type="ORF">E2C01_100498</name>
</gene>
<evidence type="ECO:0000313" key="2">
    <source>
        <dbReference type="Proteomes" id="UP000324222"/>
    </source>
</evidence>
<keyword evidence="2" id="KW-1185">Reference proteome</keyword>
<evidence type="ECO:0000313" key="1">
    <source>
        <dbReference type="EMBL" id="MPD04790.1"/>
    </source>
</evidence>
<dbReference type="Proteomes" id="UP000324222">
    <property type="component" value="Unassembled WGS sequence"/>
</dbReference>
<accession>A0A5B7KCD3</accession>
<protein>
    <submittedName>
        <fullName evidence="1">Uncharacterized protein</fullName>
    </submittedName>
</protein>
<reference evidence="1 2" key="1">
    <citation type="submission" date="2019-05" db="EMBL/GenBank/DDBJ databases">
        <title>Another draft genome of Portunus trituberculatus and its Hox gene families provides insights of decapod evolution.</title>
        <authorList>
            <person name="Jeong J.-H."/>
            <person name="Song I."/>
            <person name="Kim S."/>
            <person name="Choi T."/>
            <person name="Kim D."/>
            <person name="Ryu S."/>
            <person name="Kim W."/>
        </authorList>
    </citation>
    <scope>NUCLEOTIDE SEQUENCE [LARGE SCALE GENOMIC DNA]</scope>
    <source>
        <tissue evidence="1">Muscle</tissue>
    </source>
</reference>
<organism evidence="1 2">
    <name type="scientific">Portunus trituberculatus</name>
    <name type="common">Swimming crab</name>
    <name type="synonym">Neptunus trituberculatus</name>
    <dbReference type="NCBI Taxonomy" id="210409"/>
    <lineage>
        <taxon>Eukaryota</taxon>
        <taxon>Metazoa</taxon>
        <taxon>Ecdysozoa</taxon>
        <taxon>Arthropoda</taxon>
        <taxon>Crustacea</taxon>
        <taxon>Multicrustacea</taxon>
        <taxon>Malacostraca</taxon>
        <taxon>Eumalacostraca</taxon>
        <taxon>Eucarida</taxon>
        <taxon>Decapoda</taxon>
        <taxon>Pleocyemata</taxon>
        <taxon>Brachyura</taxon>
        <taxon>Eubrachyura</taxon>
        <taxon>Portunoidea</taxon>
        <taxon>Portunidae</taxon>
        <taxon>Portuninae</taxon>
        <taxon>Portunus</taxon>
    </lineage>
</organism>
<proteinExistence type="predicted"/>
<sequence>MFQILKRLAPREVKNLRWALSASNDGSALGDFKA</sequence>
<dbReference type="EMBL" id="VSRR010142820">
    <property type="protein sequence ID" value="MPD04790.1"/>
    <property type="molecule type" value="Genomic_DNA"/>
</dbReference>
<comment type="caution">
    <text evidence="1">The sequence shown here is derived from an EMBL/GenBank/DDBJ whole genome shotgun (WGS) entry which is preliminary data.</text>
</comment>